<proteinExistence type="predicted"/>
<evidence type="ECO:0000313" key="2">
    <source>
        <dbReference type="EMBL" id="KSZ60368.1"/>
    </source>
</evidence>
<evidence type="ECO:0000313" key="3">
    <source>
        <dbReference type="Proteomes" id="UP000053060"/>
    </source>
</evidence>
<dbReference type="Pfam" id="PF12680">
    <property type="entry name" value="SnoaL_2"/>
    <property type="match status" value="1"/>
</dbReference>
<accession>A0A0V9UQV6</accession>
<dbReference type="PATRIC" id="fig|1441730.3.peg.560"/>
<organism evidence="2 3">
    <name type="scientific">Rhodococcus pyridinivorans KG-16</name>
    <dbReference type="NCBI Taxonomy" id="1441730"/>
    <lineage>
        <taxon>Bacteria</taxon>
        <taxon>Bacillati</taxon>
        <taxon>Actinomycetota</taxon>
        <taxon>Actinomycetes</taxon>
        <taxon>Mycobacteriales</taxon>
        <taxon>Nocardiaceae</taxon>
        <taxon>Rhodococcus</taxon>
    </lineage>
</organism>
<reference evidence="2 3" key="2">
    <citation type="journal article" date="2016" name="Genome Announc.">
        <title>Draft Genome Sequence of a Versatile Hydrocarbon-Degrading Bacterium, Rhodococcus pyridinivorans Strain KG-16, Collected from Oil Fields in India.</title>
        <authorList>
            <person name="Aggarwal R.K."/>
            <person name="Dawar C."/>
            <person name="Phanindranath R."/>
            <person name="Mutnuri L."/>
            <person name="Dayal A.M."/>
        </authorList>
    </citation>
    <scope>NUCLEOTIDE SEQUENCE [LARGE SCALE GENOMIC DNA]</scope>
    <source>
        <strain evidence="2 3">KG-16</strain>
    </source>
</reference>
<dbReference type="Proteomes" id="UP000053060">
    <property type="component" value="Unassembled WGS sequence"/>
</dbReference>
<dbReference type="EMBL" id="AZXY01000001">
    <property type="protein sequence ID" value="KSZ60368.1"/>
    <property type="molecule type" value="Genomic_DNA"/>
</dbReference>
<dbReference type="RefSeq" id="WP_060650484.1">
    <property type="nucleotide sequence ID" value="NZ_AZXY01000001.1"/>
</dbReference>
<comment type="caution">
    <text evidence="2">The sequence shown here is derived from an EMBL/GenBank/DDBJ whole genome shotgun (WGS) entry which is preliminary data.</text>
</comment>
<dbReference type="GO" id="GO:0016853">
    <property type="term" value="F:isomerase activity"/>
    <property type="evidence" value="ECO:0007669"/>
    <property type="project" value="UniProtKB-KW"/>
</dbReference>
<reference evidence="3" key="1">
    <citation type="submission" date="2015-01" db="EMBL/GenBank/DDBJ databases">
        <title>Draft genome sequence of Rhodococcus pyridinivorans strain KG-16, a hydrocarbon-degrading bacterium.</title>
        <authorList>
            <person name="Aggarwal R.K."/>
            <person name="Dawar C."/>
        </authorList>
    </citation>
    <scope>NUCLEOTIDE SEQUENCE [LARGE SCALE GENOMIC DNA]</scope>
    <source>
        <strain evidence="3">KG-16</strain>
    </source>
</reference>
<keyword evidence="2" id="KW-0413">Isomerase</keyword>
<dbReference type="Gene3D" id="3.10.450.50">
    <property type="match status" value="1"/>
</dbReference>
<dbReference type="SUPFAM" id="SSF54427">
    <property type="entry name" value="NTF2-like"/>
    <property type="match status" value="1"/>
</dbReference>
<dbReference type="InterPro" id="IPR032710">
    <property type="entry name" value="NTF2-like_dom_sf"/>
</dbReference>
<protein>
    <submittedName>
        <fullName evidence="2">Steroid delta-isomerase</fullName>
    </submittedName>
</protein>
<gene>
    <name evidence="2" type="ORF">Z045_02650</name>
</gene>
<feature type="domain" description="SnoaL-like" evidence="1">
    <location>
        <begin position="17"/>
        <end position="116"/>
    </location>
</feature>
<evidence type="ECO:0000259" key="1">
    <source>
        <dbReference type="Pfam" id="PF12680"/>
    </source>
</evidence>
<sequence length="129" mass="14010">MTVSDADARTQRIRTTVHAYLDAVAAGVAADIAALYAEDATLEDPVGSEPRVGRAAIAEFYKGVEATENTTDLLTLRIAGSTAAFHFRVVTKAGEQTYEIEPIDVMTFDDEGRITSMRAVWAPSDMRVR</sequence>
<dbReference type="InterPro" id="IPR037401">
    <property type="entry name" value="SnoaL-like"/>
</dbReference>
<name>A0A0V9UQV6_9NOCA</name>
<dbReference type="AlphaFoldDB" id="A0A0V9UQV6"/>